<evidence type="ECO:0000313" key="3">
    <source>
        <dbReference type="Proteomes" id="UP001152888"/>
    </source>
</evidence>
<proteinExistence type="predicted"/>
<dbReference type="Proteomes" id="UP001152888">
    <property type="component" value="Unassembled WGS sequence"/>
</dbReference>
<reference evidence="2" key="1">
    <citation type="submission" date="2022-03" db="EMBL/GenBank/DDBJ databases">
        <authorList>
            <person name="Sayadi A."/>
        </authorList>
    </citation>
    <scope>NUCLEOTIDE SEQUENCE</scope>
</reference>
<dbReference type="InterPro" id="IPR008906">
    <property type="entry name" value="HATC_C_dom"/>
</dbReference>
<dbReference type="OrthoDB" id="6754956at2759"/>
<dbReference type="SUPFAM" id="SSF53098">
    <property type="entry name" value="Ribonuclease H-like"/>
    <property type="match status" value="1"/>
</dbReference>
<protein>
    <recommendedName>
        <fullName evidence="1">HAT C-terminal dimerisation domain-containing protein</fullName>
    </recommendedName>
</protein>
<dbReference type="InterPro" id="IPR012337">
    <property type="entry name" value="RNaseH-like_sf"/>
</dbReference>
<evidence type="ECO:0000313" key="2">
    <source>
        <dbReference type="EMBL" id="CAH2015265.1"/>
    </source>
</evidence>
<dbReference type="Pfam" id="PF05699">
    <property type="entry name" value="Dimer_Tnp_hAT"/>
    <property type="match status" value="1"/>
</dbReference>
<comment type="caution">
    <text evidence="2">The sequence shown here is derived from an EMBL/GenBank/DDBJ whole genome shotgun (WGS) entry which is preliminary data.</text>
</comment>
<dbReference type="GO" id="GO:0046983">
    <property type="term" value="F:protein dimerization activity"/>
    <property type="evidence" value="ECO:0007669"/>
    <property type="project" value="InterPro"/>
</dbReference>
<sequence>MPASSAATERSFSIYGFIHSSRRNRLTAEGAGKVTFIAPNLKLLDQDQVSATSTRSKYEEEVYFALPAEGGS</sequence>
<feature type="domain" description="HAT C-terminal dimerisation" evidence="1">
    <location>
        <begin position="1"/>
        <end position="37"/>
    </location>
</feature>
<dbReference type="EMBL" id="CAKOFQ010008648">
    <property type="protein sequence ID" value="CAH2015265.1"/>
    <property type="molecule type" value="Genomic_DNA"/>
</dbReference>
<dbReference type="AlphaFoldDB" id="A0A9P0MMQ3"/>
<accession>A0A9P0MMQ3</accession>
<organism evidence="2 3">
    <name type="scientific">Acanthoscelides obtectus</name>
    <name type="common">Bean weevil</name>
    <name type="synonym">Bruchus obtectus</name>
    <dbReference type="NCBI Taxonomy" id="200917"/>
    <lineage>
        <taxon>Eukaryota</taxon>
        <taxon>Metazoa</taxon>
        <taxon>Ecdysozoa</taxon>
        <taxon>Arthropoda</taxon>
        <taxon>Hexapoda</taxon>
        <taxon>Insecta</taxon>
        <taxon>Pterygota</taxon>
        <taxon>Neoptera</taxon>
        <taxon>Endopterygota</taxon>
        <taxon>Coleoptera</taxon>
        <taxon>Polyphaga</taxon>
        <taxon>Cucujiformia</taxon>
        <taxon>Chrysomeloidea</taxon>
        <taxon>Chrysomelidae</taxon>
        <taxon>Bruchinae</taxon>
        <taxon>Bruchini</taxon>
        <taxon>Acanthoscelides</taxon>
    </lineage>
</organism>
<name>A0A9P0MMQ3_ACAOB</name>
<keyword evidence="3" id="KW-1185">Reference proteome</keyword>
<gene>
    <name evidence="2" type="ORF">ACAOBT_LOCUS34641</name>
</gene>
<evidence type="ECO:0000259" key="1">
    <source>
        <dbReference type="Pfam" id="PF05699"/>
    </source>
</evidence>